<evidence type="ECO:0000256" key="3">
    <source>
        <dbReference type="ARBA" id="ARBA00022840"/>
    </source>
</evidence>
<dbReference type="InterPro" id="IPR013126">
    <property type="entry name" value="Hsp_70_fam"/>
</dbReference>
<dbReference type="InterPro" id="IPR018181">
    <property type="entry name" value="Heat_shock_70_CS"/>
</dbReference>
<dbReference type="FunFam" id="3.90.640.10:FF:000003">
    <property type="entry name" value="Molecular chaperone DnaK"/>
    <property type="match status" value="1"/>
</dbReference>
<proteinExistence type="inferred from homology"/>
<dbReference type="PRINTS" id="PR00301">
    <property type="entry name" value="HEATSHOCK70"/>
</dbReference>
<dbReference type="PROSITE" id="PS00297">
    <property type="entry name" value="HSP70_1"/>
    <property type="match status" value="1"/>
</dbReference>
<dbReference type="AlphaFoldDB" id="A0A6J7KRE0"/>
<keyword evidence="4" id="KW-0143">Chaperone</keyword>
<gene>
    <name evidence="5" type="ORF">UFOPK3789_01043</name>
</gene>
<dbReference type="Gene3D" id="2.60.34.10">
    <property type="entry name" value="Substrate Binding Domain Of DNAk, Chain A, domain 1"/>
    <property type="match status" value="1"/>
</dbReference>
<dbReference type="Gene3D" id="3.90.640.10">
    <property type="entry name" value="Actin, Chain A, domain 4"/>
    <property type="match status" value="1"/>
</dbReference>
<reference evidence="5" key="1">
    <citation type="submission" date="2020-05" db="EMBL/GenBank/DDBJ databases">
        <authorList>
            <person name="Chiriac C."/>
            <person name="Salcher M."/>
            <person name="Ghai R."/>
            <person name="Kavagutti S V."/>
        </authorList>
    </citation>
    <scope>NUCLEOTIDE SEQUENCE</scope>
</reference>
<keyword evidence="2" id="KW-0547">Nucleotide-binding</keyword>
<dbReference type="FunFam" id="3.30.420.40:FF:000071">
    <property type="entry name" value="Molecular chaperone DnaK"/>
    <property type="match status" value="1"/>
</dbReference>
<dbReference type="SUPFAM" id="SSF53067">
    <property type="entry name" value="Actin-like ATPase domain"/>
    <property type="match status" value="2"/>
</dbReference>
<evidence type="ECO:0000256" key="2">
    <source>
        <dbReference type="ARBA" id="ARBA00022741"/>
    </source>
</evidence>
<sequence length="551" mass="59345">MFRVVIRQQFFDVSCEFIVIIEMMQSKRKHIIGIDLGTSRSLVAVFQGGQPKVIPTASGDMSVPSVVAFDIQGTVLVGVPAWNQRALTPSKTVYGAKRLIGRRFDEMGTCGLEVDLAYRICETEVGRIGIGVRKVSAELVSAVILDALKRQAEDFLGENVTRAIITVPAYFNDAQRHATKIAGEVAGLEVVRIINEPIAAALAYGLEKKTNAKVAVFDLGGGTFNVSILDISDGVFEVLSTAGDSGVGGEALTDRLARHVAQEFTRDSGIDLRGDSNAMHRIRDIAETAKVGLSSLLEVTLRVPAVALSKGKWIDLEIAVTRLKFEELCKDLFERVTTTCQKVLADAKLSPSDVQEIVMVGGSVRIAKVQELAKKVFHTGTVVKGINPDEVVAIGAAIQGGVLMGDVKNVVLLDVTPFSIGVETLGGAMTKLIERNTIIPISKKEIFSTTQDNQKAVTIVVLEGERQMAADNRVLGRFDLQGIAAAPRGVPQLEVEFSLDCNGILNVMAAEKATGKKQEIQITGSSGISKDEVGRMQSQLAEITRAWRRCS</sequence>
<evidence type="ECO:0000256" key="4">
    <source>
        <dbReference type="ARBA" id="ARBA00023186"/>
    </source>
</evidence>
<dbReference type="PROSITE" id="PS00329">
    <property type="entry name" value="HSP70_2"/>
    <property type="match status" value="1"/>
</dbReference>
<dbReference type="PANTHER" id="PTHR19375">
    <property type="entry name" value="HEAT SHOCK PROTEIN 70KDA"/>
    <property type="match status" value="1"/>
</dbReference>
<dbReference type="EMBL" id="CAFBNL010000062">
    <property type="protein sequence ID" value="CAB4956892.1"/>
    <property type="molecule type" value="Genomic_DNA"/>
</dbReference>
<organism evidence="5">
    <name type="scientific">freshwater metagenome</name>
    <dbReference type="NCBI Taxonomy" id="449393"/>
    <lineage>
        <taxon>unclassified sequences</taxon>
        <taxon>metagenomes</taxon>
        <taxon>ecological metagenomes</taxon>
    </lineage>
</organism>
<dbReference type="Pfam" id="PF00012">
    <property type="entry name" value="HSP70"/>
    <property type="match status" value="1"/>
</dbReference>
<dbReference type="InterPro" id="IPR043129">
    <property type="entry name" value="ATPase_NBD"/>
</dbReference>
<dbReference type="FunFam" id="2.60.34.10:FF:000012">
    <property type="entry name" value="Heat shock 70 kDa protein"/>
    <property type="match status" value="1"/>
</dbReference>
<dbReference type="InterPro" id="IPR029047">
    <property type="entry name" value="HSP70_peptide-bd_sf"/>
</dbReference>
<name>A0A6J7KRE0_9ZZZZ</name>
<comment type="similarity">
    <text evidence="1">Belongs to the heat shock protein 70 family.</text>
</comment>
<evidence type="ECO:0000256" key="1">
    <source>
        <dbReference type="ARBA" id="ARBA00007381"/>
    </source>
</evidence>
<dbReference type="Gene3D" id="3.30.420.40">
    <property type="match status" value="2"/>
</dbReference>
<dbReference type="SUPFAM" id="SSF100920">
    <property type="entry name" value="Heat shock protein 70kD (HSP70), peptide-binding domain"/>
    <property type="match status" value="1"/>
</dbReference>
<protein>
    <submittedName>
        <fullName evidence="5">Unannotated protein</fullName>
    </submittedName>
</protein>
<dbReference type="NCBIfam" id="NF001413">
    <property type="entry name" value="PRK00290.1"/>
    <property type="match status" value="1"/>
</dbReference>
<dbReference type="GO" id="GO:0005524">
    <property type="term" value="F:ATP binding"/>
    <property type="evidence" value="ECO:0007669"/>
    <property type="project" value="UniProtKB-KW"/>
</dbReference>
<evidence type="ECO:0000313" key="5">
    <source>
        <dbReference type="EMBL" id="CAB4956892.1"/>
    </source>
</evidence>
<accession>A0A6J7KRE0</accession>
<dbReference type="GO" id="GO:0140662">
    <property type="term" value="F:ATP-dependent protein folding chaperone"/>
    <property type="evidence" value="ECO:0007669"/>
    <property type="project" value="InterPro"/>
</dbReference>
<keyword evidence="3" id="KW-0067">ATP-binding</keyword>